<dbReference type="OrthoDB" id="5175124at2"/>
<accession>A0A1W2DUP2</accession>
<dbReference type="InterPro" id="IPR025734">
    <property type="entry name" value="EspG"/>
</dbReference>
<evidence type="ECO:0000313" key="6">
    <source>
        <dbReference type="Proteomes" id="UP000192674"/>
    </source>
</evidence>
<keyword evidence="4" id="KW-0143">Chaperone</keyword>
<protein>
    <submittedName>
        <fullName evidence="5">EspG family protein</fullName>
    </submittedName>
</protein>
<evidence type="ECO:0000256" key="3">
    <source>
        <dbReference type="ARBA" id="ARBA00022490"/>
    </source>
</evidence>
<reference evidence="5 6" key="1">
    <citation type="submission" date="2017-04" db="EMBL/GenBank/DDBJ databases">
        <authorList>
            <person name="Afonso C.L."/>
            <person name="Miller P.J."/>
            <person name="Scott M.A."/>
            <person name="Spackman E."/>
            <person name="Goraichik I."/>
            <person name="Dimitrov K.M."/>
            <person name="Suarez D.L."/>
            <person name="Swayne D.E."/>
        </authorList>
    </citation>
    <scope>NUCLEOTIDE SEQUENCE [LARGE SCALE GENOMIC DNA]</scope>
    <source>
        <strain evidence="5 6">DSM 43828</strain>
    </source>
</reference>
<name>A0A1W2DUP2_KIBAR</name>
<dbReference type="RefSeq" id="WP_084427913.1">
    <property type="nucleotide sequence ID" value="NZ_FWXV01000002.1"/>
</dbReference>
<proteinExistence type="inferred from homology"/>
<keyword evidence="6" id="KW-1185">Reference proteome</keyword>
<evidence type="ECO:0000313" key="5">
    <source>
        <dbReference type="EMBL" id="SMD00766.1"/>
    </source>
</evidence>
<comment type="similarity">
    <text evidence="2">Belongs to the EspG family.</text>
</comment>
<comment type="subcellular location">
    <subcellularLocation>
        <location evidence="1">Cytoplasm</location>
    </subcellularLocation>
</comment>
<evidence type="ECO:0000256" key="4">
    <source>
        <dbReference type="ARBA" id="ARBA00023186"/>
    </source>
</evidence>
<evidence type="ECO:0000256" key="1">
    <source>
        <dbReference type="ARBA" id="ARBA00004496"/>
    </source>
</evidence>
<sequence length="242" mass="27264">MIRELSLPALDALWEDLRLGSIPFPLEVRSHGETIEERMRIKAAVYSDLENRGLARRRRAEPELEDALTLLARPTICIDNVAMLDMRDQKSLKAMVVATGRQAMLVMQRDLKITFTPIRETALAASIVDVLPHVKAGPGQPMTLPLDALSGGSHRRPDPEHRMNMQRLQAVMQRPVLRAGQFGITVRDRQGRVNRLPGIGWFDTDAGRYMNVIREAWLTLTPADGARIAHRLSEELLRALQN</sequence>
<dbReference type="AlphaFoldDB" id="A0A1W2DUP2"/>
<dbReference type="Proteomes" id="UP000192674">
    <property type="component" value="Unassembled WGS sequence"/>
</dbReference>
<organism evidence="5 6">
    <name type="scientific">Kibdelosporangium aridum</name>
    <dbReference type="NCBI Taxonomy" id="2030"/>
    <lineage>
        <taxon>Bacteria</taxon>
        <taxon>Bacillati</taxon>
        <taxon>Actinomycetota</taxon>
        <taxon>Actinomycetes</taxon>
        <taxon>Pseudonocardiales</taxon>
        <taxon>Pseudonocardiaceae</taxon>
        <taxon>Kibdelosporangium</taxon>
    </lineage>
</organism>
<dbReference type="EMBL" id="FWXV01000002">
    <property type="protein sequence ID" value="SMD00766.1"/>
    <property type="molecule type" value="Genomic_DNA"/>
</dbReference>
<gene>
    <name evidence="5" type="ORF">SAMN05661093_03845</name>
</gene>
<keyword evidence="3" id="KW-0963">Cytoplasm</keyword>
<evidence type="ECO:0000256" key="2">
    <source>
        <dbReference type="ARBA" id="ARBA00006411"/>
    </source>
</evidence>
<dbReference type="Pfam" id="PF14011">
    <property type="entry name" value="ESX-1_EspG"/>
    <property type="match status" value="1"/>
</dbReference>